<evidence type="ECO:0000313" key="5">
    <source>
        <dbReference type="EMBL" id="MBK1667318.1"/>
    </source>
</evidence>
<organism evidence="5 6">
    <name type="scientific">Rhodovibrio sodomensis</name>
    <dbReference type="NCBI Taxonomy" id="1088"/>
    <lineage>
        <taxon>Bacteria</taxon>
        <taxon>Pseudomonadati</taxon>
        <taxon>Pseudomonadota</taxon>
        <taxon>Alphaproteobacteria</taxon>
        <taxon>Rhodospirillales</taxon>
        <taxon>Rhodovibrionaceae</taxon>
        <taxon>Rhodovibrio</taxon>
    </lineage>
</organism>
<dbReference type="RefSeq" id="WP_200339388.1">
    <property type="nucleotide sequence ID" value="NZ_NRRL01000006.1"/>
</dbReference>
<gene>
    <name evidence="5" type="ORF">CKO28_04655</name>
</gene>
<proteinExistence type="inferred from homology"/>
<comment type="similarity">
    <text evidence="2 3">Belongs to the small heat shock protein (HSP20) family.</text>
</comment>
<evidence type="ECO:0000256" key="1">
    <source>
        <dbReference type="ARBA" id="ARBA00023016"/>
    </source>
</evidence>
<protein>
    <recommendedName>
        <fullName evidence="4">SHSP domain-containing protein</fullName>
    </recommendedName>
</protein>
<dbReference type="PANTHER" id="PTHR47062:SF1">
    <property type="entry name" value="SMALL HEAT SHOCK PROTEIN IBPA"/>
    <property type="match status" value="1"/>
</dbReference>
<dbReference type="PROSITE" id="PS01031">
    <property type="entry name" value="SHSP"/>
    <property type="match status" value="1"/>
</dbReference>
<keyword evidence="6" id="KW-1185">Reference proteome</keyword>
<dbReference type="Proteomes" id="UP001296873">
    <property type="component" value="Unassembled WGS sequence"/>
</dbReference>
<dbReference type="PANTHER" id="PTHR47062">
    <property type="match status" value="1"/>
</dbReference>
<comment type="caution">
    <text evidence="5">The sequence shown here is derived from an EMBL/GenBank/DDBJ whole genome shotgun (WGS) entry which is preliminary data.</text>
</comment>
<dbReference type="CDD" id="cd06470">
    <property type="entry name" value="ACD_IbpA-B_like"/>
    <property type="match status" value="1"/>
</dbReference>
<accession>A0ABS1DA58</accession>
<dbReference type="InterPro" id="IPR037913">
    <property type="entry name" value="ACD_IbpA/B"/>
</dbReference>
<evidence type="ECO:0000256" key="3">
    <source>
        <dbReference type="RuleBase" id="RU003616"/>
    </source>
</evidence>
<dbReference type="EMBL" id="NRRL01000006">
    <property type="protein sequence ID" value="MBK1667318.1"/>
    <property type="molecule type" value="Genomic_DNA"/>
</dbReference>
<sequence>MHRHSRSLDISPLFQAGIGFERLLNALDTAPQAAGAGYPPYDILKTGEDTYAICLAVAGCDASSIEITEHDGKLKISGTGGHQIPEGAEIVHKGIAQRNFSRVFQLAEHVRVQDAHLENGLLQIDLIREVPEARRARRIDIRVGATEQAAANAA</sequence>
<feature type="domain" description="SHSP" evidence="4">
    <location>
        <begin position="32"/>
        <end position="144"/>
    </location>
</feature>
<dbReference type="Pfam" id="PF00011">
    <property type="entry name" value="HSP20"/>
    <property type="match status" value="1"/>
</dbReference>
<dbReference type="SUPFAM" id="SSF49764">
    <property type="entry name" value="HSP20-like chaperones"/>
    <property type="match status" value="1"/>
</dbReference>
<name>A0ABS1DA58_9PROT</name>
<reference evidence="5 6" key="1">
    <citation type="journal article" date="2020" name="Microorganisms">
        <title>Osmotic Adaptation and Compatible Solute Biosynthesis of Phototrophic Bacteria as Revealed from Genome Analyses.</title>
        <authorList>
            <person name="Imhoff J.F."/>
            <person name="Rahn T."/>
            <person name="Kunzel S."/>
            <person name="Keller A."/>
            <person name="Neulinger S.C."/>
        </authorList>
    </citation>
    <scope>NUCLEOTIDE SEQUENCE [LARGE SCALE GENOMIC DNA]</scope>
    <source>
        <strain evidence="5 6">DSM 9895</strain>
    </source>
</reference>
<evidence type="ECO:0000259" key="4">
    <source>
        <dbReference type="PROSITE" id="PS01031"/>
    </source>
</evidence>
<keyword evidence="1" id="KW-0346">Stress response</keyword>
<dbReference type="InterPro" id="IPR008978">
    <property type="entry name" value="HSP20-like_chaperone"/>
</dbReference>
<dbReference type="Gene3D" id="2.60.40.790">
    <property type="match status" value="1"/>
</dbReference>
<dbReference type="InterPro" id="IPR002068">
    <property type="entry name" value="A-crystallin/Hsp20_dom"/>
</dbReference>
<evidence type="ECO:0000313" key="6">
    <source>
        <dbReference type="Proteomes" id="UP001296873"/>
    </source>
</evidence>
<evidence type="ECO:0000256" key="2">
    <source>
        <dbReference type="PROSITE-ProRule" id="PRU00285"/>
    </source>
</evidence>